<name>A0A1V0B3Z1_9GAMM</name>
<dbReference type="Proteomes" id="UP000243488">
    <property type="component" value="Chromosome"/>
</dbReference>
<evidence type="ECO:0000313" key="3">
    <source>
        <dbReference type="EMBL" id="AQZ94656.1"/>
    </source>
</evidence>
<dbReference type="KEGG" id="ppha:BVH74_07795"/>
<dbReference type="AlphaFoldDB" id="A0A1V0B3Z1"/>
<organism evidence="3 4">
    <name type="scientific">Halopseudomonas phragmitis</name>
    <dbReference type="NCBI Taxonomy" id="1931241"/>
    <lineage>
        <taxon>Bacteria</taxon>
        <taxon>Pseudomonadati</taxon>
        <taxon>Pseudomonadota</taxon>
        <taxon>Gammaproteobacteria</taxon>
        <taxon>Pseudomonadales</taxon>
        <taxon>Pseudomonadaceae</taxon>
        <taxon>Halopseudomonas</taxon>
    </lineage>
</organism>
<evidence type="ECO:0000313" key="4">
    <source>
        <dbReference type="Proteomes" id="UP000243488"/>
    </source>
</evidence>
<keyword evidence="4" id="KW-1185">Reference proteome</keyword>
<feature type="chain" id="PRO_5013228295" description="Alginate export domain-containing protein" evidence="1">
    <location>
        <begin position="29"/>
        <end position="406"/>
    </location>
</feature>
<gene>
    <name evidence="3" type="ORF">BVH74_07795</name>
</gene>
<keyword evidence="1" id="KW-0732">Signal</keyword>
<feature type="signal peptide" evidence="1">
    <location>
        <begin position="1"/>
        <end position="28"/>
    </location>
</feature>
<proteinExistence type="predicted"/>
<dbReference type="STRING" id="1931241.BVH74_07795"/>
<dbReference type="InterPro" id="IPR023614">
    <property type="entry name" value="Porin_dom_sf"/>
</dbReference>
<sequence length="406" mass="44995">MSIYFQTPRKTLLSLAVLLAGASSAAHADSPSLWEALTEGKAGLDLRYRYERVDQDNFDRNAHASTLRTRLNYATGTWQGLGAFVEFDNVSVLGEQRYNDASLRPSAKTQYPVVADPKGTEVNQAFLSYAGLSDTLFKYGRQRIIYDNARFIGNVGWRQNEQTFDAFTVVNRSLSDTTLSYAYLDKVHRIFGKDSPRGEIDMKSHLLNASYSGFGLGTLTAYGYFLEDQDTPASSSATKGLRFTGGYQLAESSKLLYTLEWARQDDYQDSQDINARYKFAELGLQYAGVTGRAGYEVLGVKDSAFSTPLATAHAFNGWADVFLVTPANGLRDRHVKLAGSVYGVGLMAAYHDFKSDRGSIDYGSEVNLQASKAIGKVNLTAKYARYSADDFFVDTEKFWLMGQVAF</sequence>
<dbReference type="RefSeq" id="WP_080049509.1">
    <property type="nucleotide sequence ID" value="NZ_CP020100.1"/>
</dbReference>
<reference evidence="3 4" key="1">
    <citation type="submission" date="2017-03" db="EMBL/GenBank/DDBJ databases">
        <title>Complete genome sequence of the novel DNRA strain Pseudomonas sp. S-6-2 isolated from Chinese polluted river sediment. Journal of Biotechnology.</title>
        <authorList>
            <person name="Li J."/>
            <person name="Xiang F."/>
            <person name="Wang L."/>
            <person name="Xi L."/>
            <person name="Liu J."/>
        </authorList>
    </citation>
    <scope>NUCLEOTIDE SEQUENCE [LARGE SCALE GENOMIC DNA]</scope>
    <source>
        <strain evidence="3 4">S-6-2</strain>
    </source>
</reference>
<protein>
    <recommendedName>
        <fullName evidence="2">Alginate export domain-containing protein</fullName>
    </recommendedName>
</protein>
<dbReference type="Gene3D" id="2.40.160.10">
    <property type="entry name" value="Porin"/>
    <property type="match status" value="1"/>
</dbReference>
<evidence type="ECO:0000256" key="1">
    <source>
        <dbReference type="SAM" id="SignalP"/>
    </source>
</evidence>
<dbReference type="Pfam" id="PF13372">
    <property type="entry name" value="Alginate_exp"/>
    <property type="match status" value="1"/>
</dbReference>
<feature type="domain" description="Alginate export" evidence="2">
    <location>
        <begin position="42"/>
        <end position="289"/>
    </location>
</feature>
<dbReference type="EMBL" id="CP020100">
    <property type="protein sequence ID" value="AQZ94656.1"/>
    <property type="molecule type" value="Genomic_DNA"/>
</dbReference>
<accession>A0A1V0B3Z1</accession>
<evidence type="ECO:0000259" key="2">
    <source>
        <dbReference type="Pfam" id="PF13372"/>
    </source>
</evidence>
<dbReference type="InterPro" id="IPR025388">
    <property type="entry name" value="Alginate_export_dom"/>
</dbReference>